<dbReference type="SMART" id="SM00345">
    <property type="entry name" value="HTH_GNTR"/>
    <property type="match status" value="2"/>
</dbReference>
<dbReference type="SMART" id="SM00895">
    <property type="entry name" value="FCD"/>
    <property type="match status" value="1"/>
</dbReference>
<dbReference type="SUPFAM" id="SSF46785">
    <property type="entry name" value="Winged helix' DNA-binding domain"/>
    <property type="match status" value="2"/>
</dbReference>
<evidence type="ECO:0000313" key="6">
    <source>
        <dbReference type="Proteomes" id="UP000317901"/>
    </source>
</evidence>
<sequence length="296" mass="33776">MSQLTSLQTKVAGQILNAIQSGDLQPGAHLKEVEIAQRFGVSRSPVRGALVWLAQQQLIEPLAQQGFRVPLNAVKNIGLEAQQLRGEDEELYRRLIDDRLNQQLPDQIMESDLLRRYDVSKGVLRRCLLRLSDEGVMQRKHGHGWIFLPTLSSKEKRFESYRFRMLLEPAGLLEPTFKLNAEHFQRCRARQVELLEGRVDNKSFFESNAEFHELLAAASGNTFILQAVQQQNRLRRLTEFHSVNNVERVKASCREHLAILDALEQGDNQWASTLLKRHLEVASQMGVARSTGMQTT</sequence>
<dbReference type="AlphaFoldDB" id="A0A5C5PYK8"/>
<dbReference type="Gene3D" id="1.20.120.530">
    <property type="entry name" value="GntR ligand-binding domain-like"/>
    <property type="match status" value="1"/>
</dbReference>
<keyword evidence="1" id="KW-0805">Transcription regulation</keyword>
<dbReference type="CDD" id="cd07377">
    <property type="entry name" value="WHTH_GntR"/>
    <property type="match status" value="1"/>
</dbReference>
<name>A0A5C5PYK8_9PSED</name>
<keyword evidence="2" id="KW-0238">DNA-binding</keyword>
<dbReference type="Pfam" id="PF07729">
    <property type="entry name" value="FCD"/>
    <property type="match status" value="1"/>
</dbReference>
<dbReference type="InterPro" id="IPR036390">
    <property type="entry name" value="WH_DNA-bd_sf"/>
</dbReference>
<comment type="caution">
    <text evidence="5">The sequence shown here is derived from an EMBL/GenBank/DDBJ whole genome shotgun (WGS) entry which is preliminary data.</text>
</comment>
<dbReference type="Gene3D" id="1.10.10.10">
    <property type="entry name" value="Winged helix-like DNA-binding domain superfamily/Winged helix DNA-binding domain"/>
    <property type="match status" value="2"/>
</dbReference>
<dbReference type="EMBL" id="VFIP01000013">
    <property type="protein sequence ID" value="TWR95538.1"/>
    <property type="molecule type" value="Genomic_DNA"/>
</dbReference>
<dbReference type="InterPro" id="IPR011711">
    <property type="entry name" value="GntR_C"/>
</dbReference>
<reference evidence="5 6" key="1">
    <citation type="submission" date="2019-06" db="EMBL/GenBank/DDBJ databases">
        <title>Pseudomonas bimorpha sp. nov. isolated from bovine raw milk and skim milk concentrate.</title>
        <authorList>
            <person name="Hofmann K."/>
            <person name="Huptas C."/>
            <person name="Doll E."/>
            <person name="Scherer S."/>
            <person name="Wenning M."/>
        </authorList>
    </citation>
    <scope>NUCLEOTIDE SEQUENCE [LARGE SCALE GENOMIC DNA]</scope>
    <source>
        <strain evidence="5 6">DSM 108990</strain>
    </source>
</reference>
<dbReference type="Pfam" id="PF00392">
    <property type="entry name" value="GntR"/>
    <property type="match status" value="1"/>
</dbReference>
<dbReference type="OrthoDB" id="7005926at2"/>
<dbReference type="InterPro" id="IPR000524">
    <property type="entry name" value="Tscrpt_reg_HTH_GntR"/>
</dbReference>
<dbReference type="SUPFAM" id="SSF48008">
    <property type="entry name" value="GntR ligand-binding domain-like"/>
    <property type="match status" value="1"/>
</dbReference>
<dbReference type="InterPro" id="IPR036388">
    <property type="entry name" value="WH-like_DNA-bd_sf"/>
</dbReference>
<dbReference type="PROSITE" id="PS50949">
    <property type="entry name" value="HTH_GNTR"/>
    <property type="match status" value="1"/>
</dbReference>
<feature type="domain" description="HTH gntR-type" evidence="4">
    <location>
        <begin position="5"/>
        <end position="72"/>
    </location>
</feature>
<evidence type="ECO:0000313" key="5">
    <source>
        <dbReference type="EMBL" id="TWR95538.1"/>
    </source>
</evidence>
<accession>A0A5C5PYK8</accession>
<keyword evidence="3" id="KW-0804">Transcription</keyword>
<organism evidence="5 6">
    <name type="scientific">Pseudomonas saxonica</name>
    <dbReference type="NCBI Taxonomy" id="2600598"/>
    <lineage>
        <taxon>Bacteria</taxon>
        <taxon>Pseudomonadati</taxon>
        <taxon>Pseudomonadota</taxon>
        <taxon>Gammaproteobacteria</taxon>
        <taxon>Pseudomonadales</taxon>
        <taxon>Pseudomonadaceae</taxon>
        <taxon>Pseudomonas</taxon>
    </lineage>
</organism>
<evidence type="ECO:0000259" key="4">
    <source>
        <dbReference type="PROSITE" id="PS50949"/>
    </source>
</evidence>
<dbReference type="GO" id="GO:0003677">
    <property type="term" value="F:DNA binding"/>
    <property type="evidence" value="ECO:0007669"/>
    <property type="project" value="UniProtKB-KW"/>
</dbReference>
<proteinExistence type="predicted"/>
<dbReference type="PANTHER" id="PTHR43537:SF5">
    <property type="entry name" value="UXU OPERON TRANSCRIPTIONAL REGULATOR"/>
    <property type="match status" value="1"/>
</dbReference>
<protein>
    <submittedName>
        <fullName evidence="5">GntR family transcriptional regulator</fullName>
    </submittedName>
</protein>
<dbReference type="InterPro" id="IPR008920">
    <property type="entry name" value="TF_FadR/GntR_C"/>
</dbReference>
<gene>
    <name evidence="5" type="ORF">FJD37_09135</name>
</gene>
<evidence type="ECO:0000256" key="3">
    <source>
        <dbReference type="ARBA" id="ARBA00023163"/>
    </source>
</evidence>
<dbReference type="PANTHER" id="PTHR43537">
    <property type="entry name" value="TRANSCRIPTIONAL REGULATOR, GNTR FAMILY"/>
    <property type="match status" value="1"/>
</dbReference>
<dbReference type="RefSeq" id="WP_146426019.1">
    <property type="nucleotide sequence ID" value="NZ_VFIP01000013.1"/>
</dbReference>
<dbReference type="Proteomes" id="UP000317901">
    <property type="component" value="Unassembled WGS sequence"/>
</dbReference>
<evidence type="ECO:0000256" key="2">
    <source>
        <dbReference type="ARBA" id="ARBA00023125"/>
    </source>
</evidence>
<evidence type="ECO:0000256" key="1">
    <source>
        <dbReference type="ARBA" id="ARBA00023015"/>
    </source>
</evidence>
<dbReference type="GO" id="GO:0003700">
    <property type="term" value="F:DNA-binding transcription factor activity"/>
    <property type="evidence" value="ECO:0007669"/>
    <property type="project" value="InterPro"/>
</dbReference>